<name>A0A645BJG7_9ZZZZ</name>
<keyword evidence="4" id="KW-0067">ATP-binding</keyword>
<evidence type="ECO:0000256" key="2">
    <source>
        <dbReference type="ARBA" id="ARBA00022598"/>
    </source>
</evidence>
<dbReference type="NCBIfam" id="TIGR00459">
    <property type="entry name" value="aspS_bact"/>
    <property type="match status" value="1"/>
</dbReference>
<dbReference type="InterPro" id="IPR047090">
    <property type="entry name" value="AspRS_core"/>
</dbReference>
<dbReference type="GO" id="GO:0005524">
    <property type="term" value="F:ATP binding"/>
    <property type="evidence" value="ECO:0007669"/>
    <property type="project" value="UniProtKB-KW"/>
</dbReference>
<evidence type="ECO:0000313" key="8">
    <source>
        <dbReference type="EMBL" id="MPM65238.1"/>
    </source>
</evidence>
<proteinExistence type="inferred from homology"/>
<dbReference type="InterPro" id="IPR006195">
    <property type="entry name" value="aa-tRNA-synth_II"/>
</dbReference>
<gene>
    <name evidence="8" type="primary">aspS_33</name>
    <name evidence="8" type="ORF">SDC9_112133</name>
</gene>
<dbReference type="GO" id="GO:0005737">
    <property type="term" value="C:cytoplasm"/>
    <property type="evidence" value="ECO:0007669"/>
    <property type="project" value="InterPro"/>
</dbReference>
<dbReference type="PANTHER" id="PTHR22594:SF5">
    <property type="entry name" value="ASPARTATE--TRNA LIGASE, MITOCHONDRIAL"/>
    <property type="match status" value="1"/>
</dbReference>
<dbReference type="CDD" id="cd00777">
    <property type="entry name" value="AspRS_core"/>
    <property type="match status" value="1"/>
</dbReference>
<dbReference type="Pfam" id="PF02938">
    <property type="entry name" value="GAD"/>
    <property type="match status" value="1"/>
</dbReference>
<sequence>MALKGEVALRDASAVNEQMATGKVEVLVKEAKLLNAAETPPIYVEDGAKDNEAIRLKYRYLDLRKPSMQQIMLSRSKVTTAIREHMISQGFAEFETPILTKSTPEGARDFLVPSRIHSGECYALPQSPQIYKQLLMLGGMDRYFQVARCFRDEDSRADRQPEFTQLDLEMSFVEPKDIQAVVEGAFAAVFRKVKGIELQLPLPRMTWKEAMEQYGSDKPDTRYDMKISTVNELVKGCGFSVFEQAVEQGHTVCAITAKKAAGHLSRKEMDALGEYAKTYHVKGLAWLALGEDRAVRSSFAKFFSEEKLKELLSSMEVEPGDALFLIADKKLIALNAMGQLRAKLARDLGLIDKSKYNLLWITEFPLLEWNEEEQRFQAAHHPFTMPMEEDFELMQEHPELTRAQSYDLVLNGIEMGSGSIRIHASDLQEKMFSLLGFTHEEAWKRFGFLLEAFKYGTPPHGGFAFGIDRLMMMLTGAESLRDVIPFPKAQNAACLMMDTPSIVADEALKMLHMHFDEDVKG</sequence>
<reference evidence="8" key="1">
    <citation type="submission" date="2019-08" db="EMBL/GenBank/DDBJ databases">
        <authorList>
            <person name="Kucharzyk K."/>
            <person name="Murdoch R.W."/>
            <person name="Higgins S."/>
            <person name="Loffler F."/>
        </authorList>
    </citation>
    <scope>NUCLEOTIDE SEQUENCE</scope>
</reference>
<dbReference type="InterPro" id="IPR045864">
    <property type="entry name" value="aa-tRNA-synth_II/BPL/LPL"/>
</dbReference>
<keyword evidence="3" id="KW-0547">Nucleotide-binding</keyword>
<evidence type="ECO:0000256" key="4">
    <source>
        <dbReference type="ARBA" id="ARBA00022840"/>
    </source>
</evidence>
<keyword evidence="2 8" id="KW-0436">Ligase</keyword>
<dbReference type="PRINTS" id="PR01042">
    <property type="entry name" value="TRNASYNTHASP"/>
</dbReference>
<dbReference type="EMBL" id="VSSQ01020410">
    <property type="protein sequence ID" value="MPM65238.1"/>
    <property type="molecule type" value="Genomic_DNA"/>
</dbReference>
<evidence type="ECO:0000256" key="1">
    <source>
        <dbReference type="ARBA" id="ARBA00006303"/>
    </source>
</evidence>
<keyword evidence="6" id="KW-0030">Aminoacyl-tRNA synthetase</keyword>
<dbReference type="SUPFAM" id="SSF55681">
    <property type="entry name" value="Class II aaRS and biotin synthetases"/>
    <property type="match status" value="1"/>
</dbReference>
<dbReference type="InterPro" id="IPR004115">
    <property type="entry name" value="GAD-like_sf"/>
</dbReference>
<dbReference type="InterPro" id="IPR004364">
    <property type="entry name" value="Aa-tRNA-synt_II"/>
</dbReference>
<dbReference type="HAMAP" id="MF_00044">
    <property type="entry name" value="Asp_tRNA_synth_type1"/>
    <property type="match status" value="1"/>
</dbReference>
<keyword evidence="5" id="KW-0648">Protein biosynthesis</keyword>
<dbReference type="SUPFAM" id="SSF55261">
    <property type="entry name" value="GAD domain-like"/>
    <property type="match status" value="1"/>
</dbReference>
<protein>
    <submittedName>
        <fullName evidence="8">Aspartate--tRNA ligase</fullName>
        <ecNumber evidence="8">6.1.1.12</ecNumber>
    </submittedName>
</protein>
<dbReference type="PANTHER" id="PTHR22594">
    <property type="entry name" value="ASPARTYL/LYSYL-TRNA SYNTHETASE"/>
    <property type="match status" value="1"/>
</dbReference>
<dbReference type="GO" id="GO:0006422">
    <property type="term" value="P:aspartyl-tRNA aminoacylation"/>
    <property type="evidence" value="ECO:0007669"/>
    <property type="project" value="TreeGrafter"/>
</dbReference>
<dbReference type="InterPro" id="IPR002312">
    <property type="entry name" value="Asp/Asn-tRNA-synth_IIb"/>
</dbReference>
<dbReference type="AlphaFoldDB" id="A0A645BJG7"/>
<dbReference type="GO" id="GO:0004815">
    <property type="term" value="F:aspartate-tRNA ligase activity"/>
    <property type="evidence" value="ECO:0007669"/>
    <property type="project" value="UniProtKB-EC"/>
</dbReference>
<comment type="caution">
    <text evidence="8">The sequence shown here is derived from an EMBL/GenBank/DDBJ whole genome shotgun (WGS) entry which is preliminary data.</text>
</comment>
<accession>A0A645BJG7</accession>
<dbReference type="InterPro" id="IPR029351">
    <property type="entry name" value="GAD_dom"/>
</dbReference>
<evidence type="ECO:0000256" key="3">
    <source>
        <dbReference type="ARBA" id="ARBA00022741"/>
    </source>
</evidence>
<dbReference type="NCBIfam" id="NF001750">
    <property type="entry name" value="PRK00476.1"/>
    <property type="match status" value="1"/>
</dbReference>
<dbReference type="Gene3D" id="3.30.1360.30">
    <property type="entry name" value="GAD-like domain"/>
    <property type="match status" value="1"/>
</dbReference>
<dbReference type="EC" id="6.1.1.12" evidence="8"/>
<evidence type="ECO:0000259" key="7">
    <source>
        <dbReference type="PROSITE" id="PS50862"/>
    </source>
</evidence>
<comment type="similarity">
    <text evidence="1">Belongs to the class-II aminoacyl-tRNA synthetase family. Type 1 subfamily.</text>
</comment>
<dbReference type="PROSITE" id="PS50862">
    <property type="entry name" value="AA_TRNA_LIGASE_II"/>
    <property type="match status" value="1"/>
</dbReference>
<dbReference type="Gene3D" id="3.30.930.10">
    <property type="entry name" value="Bira Bifunctional Protein, Domain 2"/>
    <property type="match status" value="1"/>
</dbReference>
<organism evidence="8">
    <name type="scientific">bioreactor metagenome</name>
    <dbReference type="NCBI Taxonomy" id="1076179"/>
    <lineage>
        <taxon>unclassified sequences</taxon>
        <taxon>metagenomes</taxon>
        <taxon>ecological metagenomes</taxon>
    </lineage>
</organism>
<evidence type="ECO:0000256" key="5">
    <source>
        <dbReference type="ARBA" id="ARBA00022917"/>
    </source>
</evidence>
<dbReference type="Pfam" id="PF00152">
    <property type="entry name" value="tRNA-synt_2"/>
    <property type="match status" value="1"/>
</dbReference>
<evidence type="ECO:0000256" key="6">
    <source>
        <dbReference type="ARBA" id="ARBA00023146"/>
    </source>
</evidence>
<dbReference type="InterPro" id="IPR004524">
    <property type="entry name" value="Asp-tRNA-ligase_1"/>
</dbReference>
<feature type="domain" description="Aminoacyl-transfer RNA synthetases class-II family profile" evidence="7">
    <location>
        <begin position="75"/>
        <end position="485"/>
    </location>
</feature>